<keyword evidence="1" id="KW-0812">Transmembrane</keyword>
<gene>
    <name evidence="2" type="ORF">MNBD_BACTEROID07-470</name>
</gene>
<evidence type="ECO:0000313" key="2">
    <source>
        <dbReference type="EMBL" id="VAW28709.1"/>
    </source>
</evidence>
<protein>
    <submittedName>
        <fullName evidence="2">Uncharacterized protein</fullName>
    </submittedName>
</protein>
<organism evidence="2">
    <name type="scientific">hydrothermal vent metagenome</name>
    <dbReference type="NCBI Taxonomy" id="652676"/>
    <lineage>
        <taxon>unclassified sequences</taxon>
        <taxon>metagenomes</taxon>
        <taxon>ecological metagenomes</taxon>
    </lineage>
</organism>
<dbReference type="EMBL" id="UOET01000276">
    <property type="protein sequence ID" value="VAW28709.1"/>
    <property type="molecule type" value="Genomic_DNA"/>
</dbReference>
<evidence type="ECO:0000256" key="1">
    <source>
        <dbReference type="SAM" id="Phobius"/>
    </source>
</evidence>
<sequence length="97" mass="11652">WQRAAMRRKVRRRIKRKNRRKFTWKTKFVVKLRRGYGMWGIILLTPVLLSLPIGAFLLRKYYRENKLSFPFMLASIVVEGFLLCVIYWSAANLKGIF</sequence>
<reference evidence="2" key="1">
    <citation type="submission" date="2018-06" db="EMBL/GenBank/DDBJ databases">
        <authorList>
            <person name="Zhirakovskaya E."/>
        </authorList>
    </citation>
    <scope>NUCLEOTIDE SEQUENCE</scope>
</reference>
<feature type="non-terminal residue" evidence="2">
    <location>
        <position position="1"/>
    </location>
</feature>
<name>A0A3B0UVT8_9ZZZZ</name>
<accession>A0A3B0UVT8</accession>
<feature type="transmembrane region" description="Helical" evidence="1">
    <location>
        <begin position="71"/>
        <end position="90"/>
    </location>
</feature>
<keyword evidence="1" id="KW-0472">Membrane</keyword>
<proteinExistence type="predicted"/>
<dbReference type="AlphaFoldDB" id="A0A3B0UVT8"/>
<keyword evidence="1" id="KW-1133">Transmembrane helix</keyword>